<dbReference type="InterPro" id="IPR000847">
    <property type="entry name" value="LysR_HTH_N"/>
</dbReference>
<dbReference type="SUPFAM" id="SSF46785">
    <property type="entry name" value="Winged helix' DNA-binding domain"/>
    <property type="match status" value="1"/>
</dbReference>
<keyword evidence="8" id="KW-1185">Reference proteome</keyword>
<evidence type="ECO:0000256" key="2">
    <source>
        <dbReference type="ARBA" id="ARBA00023015"/>
    </source>
</evidence>
<dbReference type="InterPro" id="IPR058163">
    <property type="entry name" value="LysR-type_TF_proteobact-type"/>
</dbReference>
<reference evidence="8 9" key="1">
    <citation type="submission" date="2016-06" db="EMBL/GenBank/DDBJ databases">
        <title>Complete genome sequences of Bordetella bronchialis and Bordetella flabilis.</title>
        <authorList>
            <person name="LiPuma J.J."/>
            <person name="Spilker T."/>
        </authorList>
    </citation>
    <scope>NUCLEOTIDE SEQUENCE [LARGE SCALE GENOMIC DNA]</scope>
    <source>
        <strain evidence="7 9">AU17976</strain>
        <strain evidence="6 8">AU3182</strain>
    </source>
</reference>
<sequence length="299" mass="32674">MDRLHAMKTFVTVVESGGFTAAARKLDVSLSVVSRVITELESHLGVRLLTRTTRVVRPTDTGAAYLENCKRILGEIEEAELAAAGMHAAPRGNLVVTAPVLFGARHVTPIVVEYLQRYPEVDAQCLLLDRNVNLIDEGVDVGVRIGDLANSSLQAIPVGRVRRVVCAAPAYLERHGVPRTPDDLLGHTLIQTTGVSTMAEWRFLEQGEPRHLRFTPRLATSTNDSAIAAAVAGLGVARALSYQVAGELWDGQLRVVLADYEPPPLPIHLIHREGRHAMQKVRAFLDLAIDRLRADKSLN</sequence>
<proteinExistence type="inferred from homology"/>
<dbReference type="AlphaFoldDB" id="A0A193FHI2"/>
<dbReference type="PANTHER" id="PTHR30537:SF5">
    <property type="entry name" value="HTH-TYPE TRANSCRIPTIONAL ACTIVATOR TTDR-RELATED"/>
    <property type="match status" value="1"/>
</dbReference>
<evidence type="ECO:0000256" key="3">
    <source>
        <dbReference type="ARBA" id="ARBA00023125"/>
    </source>
</evidence>
<evidence type="ECO:0000256" key="1">
    <source>
        <dbReference type="ARBA" id="ARBA00009437"/>
    </source>
</evidence>
<dbReference type="EMBL" id="CP016171">
    <property type="protein sequence ID" value="ANN72278.1"/>
    <property type="molecule type" value="Genomic_DNA"/>
</dbReference>
<evidence type="ECO:0000313" key="8">
    <source>
        <dbReference type="Proteomes" id="UP000091897"/>
    </source>
</evidence>
<dbReference type="GO" id="GO:0006351">
    <property type="term" value="P:DNA-templated transcription"/>
    <property type="evidence" value="ECO:0007669"/>
    <property type="project" value="TreeGrafter"/>
</dbReference>
<feature type="domain" description="HTH lysR-type" evidence="5">
    <location>
        <begin position="1"/>
        <end position="59"/>
    </location>
</feature>
<evidence type="ECO:0000313" key="9">
    <source>
        <dbReference type="Proteomes" id="UP000092213"/>
    </source>
</evidence>
<dbReference type="FunFam" id="1.10.10.10:FF:000001">
    <property type="entry name" value="LysR family transcriptional regulator"/>
    <property type="match status" value="1"/>
</dbReference>
<dbReference type="InterPro" id="IPR036388">
    <property type="entry name" value="WH-like_DNA-bd_sf"/>
</dbReference>
<evidence type="ECO:0000259" key="5">
    <source>
        <dbReference type="PROSITE" id="PS50931"/>
    </source>
</evidence>
<dbReference type="Proteomes" id="UP000091897">
    <property type="component" value="Chromosome"/>
</dbReference>
<accession>A0A193FHI2</accession>
<keyword evidence="2" id="KW-0805">Transcription regulation</keyword>
<evidence type="ECO:0000313" key="7">
    <source>
        <dbReference type="EMBL" id="ANN72278.1"/>
    </source>
</evidence>
<dbReference type="KEGG" id="bbro:BAU06_13610"/>
<dbReference type="STRING" id="463025.BAU08_13830"/>
<dbReference type="Proteomes" id="UP000092213">
    <property type="component" value="Chromosome"/>
</dbReference>
<dbReference type="Pfam" id="PF00126">
    <property type="entry name" value="HTH_1"/>
    <property type="match status" value="1"/>
</dbReference>
<dbReference type="InterPro" id="IPR036390">
    <property type="entry name" value="WH_DNA-bd_sf"/>
</dbReference>
<comment type="similarity">
    <text evidence="1">Belongs to the LysR transcriptional regulatory family.</text>
</comment>
<dbReference type="RefSeq" id="WP_066349910.1">
    <property type="nucleotide sequence ID" value="NZ_CBCSFJ010000007.1"/>
</dbReference>
<evidence type="ECO:0000256" key="4">
    <source>
        <dbReference type="ARBA" id="ARBA00023163"/>
    </source>
</evidence>
<dbReference type="Gene3D" id="3.40.190.290">
    <property type="match status" value="1"/>
</dbReference>
<dbReference type="GO" id="GO:0043565">
    <property type="term" value="F:sequence-specific DNA binding"/>
    <property type="evidence" value="ECO:0007669"/>
    <property type="project" value="TreeGrafter"/>
</dbReference>
<dbReference type="CDD" id="cd08471">
    <property type="entry name" value="PBP2_CrgA_like_2"/>
    <property type="match status" value="1"/>
</dbReference>
<gene>
    <name evidence="6" type="ORF">BAU06_13610</name>
    <name evidence="7" type="ORF">BAU08_13830</name>
</gene>
<keyword evidence="3" id="KW-0238">DNA-binding</keyword>
<dbReference type="Gene3D" id="1.10.10.10">
    <property type="entry name" value="Winged helix-like DNA-binding domain superfamily/Winged helix DNA-binding domain"/>
    <property type="match status" value="1"/>
</dbReference>
<dbReference type="EMBL" id="CP016170">
    <property type="protein sequence ID" value="ANN67192.1"/>
    <property type="molecule type" value="Genomic_DNA"/>
</dbReference>
<dbReference type="PROSITE" id="PS50931">
    <property type="entry name" value="HTH_LYSR"/>
    <property type="match status" value="1"/>
</dbReference>
<dbReference type="OrthoDB" id="9786526at2"/>
<keyword evidence="4" id="KW-0804">Transcription</keyword>
<dbReference type="InterPro" id="IPR005119">
    <property type="entry name" value="LysR_subst-bd"/>
</dbReference>
<organism evidence="7 9">
    <name type="scientific">Bordetella bronchialis</name>
    <dbReference type="NCBI Taxonomy" id="463025"/>
    <lineage>
        <taxon>Bacteria</taxon>
        <taxon>Pseudomonadati</taxon>
        <taxon>Pseudomonadota</taxon>
        <taxon>Betaproteobacteria</taxon>
        <taxon>Burkholderiales</taxon>
        <taxon>Alcaligenaceae</taxon>
        <taxon>Bordetella</taxon>
    </lineage>
</organism>
<dbReference type="SUPFAM" id="SSF53850">
    <property type="entry name" value="Periplasmic binding protein-like II"/>
    <property type="match status" value="1"/>
</dbReference>
<dbReference type="GO" id="GO:0003700">
    <property type="term" value="F:DNA-binding transcription factor activity"/>
    <property type="evidence" value="ECO:0007669"/>
    <property type="project" value="InterPro"/>
</dbReference>
<name>A0A193FHI2_9BORD</name>
<dbReference type="PANTHER" id="PTHR30537">
    <property type="entry name" value="HTH-TYPE TRANSCRIPTIONAL REGULATOR"/>
    <property type="match status" value="1"/>
</dbReference>
<evidence type="ECO:0000313" key="6">
    <source>
        <dbReference type="EMBL" id="ANN67192.1"/>
    </source>
</evidence>
<dbReference type="Pfam" id="PF03466">
    <property type="entry name" value="LysR_substrate"/>
    <property type="match status" value="1"/>
</dbReference>
<protein>
    <submittedName>
        <fullName evidence="7">LysR family transcriptional regulator</fullName>
    </submittedName>
</protein>